<dbReference type="Pfam" id="PF00535">
    <property type="entry name" value="Glycos_transf_2"/>
    <property type="match status" value="1"/>
</dbReference>
<evidence type="ECO:0000259" key="1">
    <source>
        <dbReference type="Pfam" id="PF00535"/>
    </source>
</evidence>
<feature type="domain" description="Glycosyltransferase 2-like" evidence="1">
    <location>
        <begin position="5"/>
        <end position="95"/>
    </location>
</feature>
<dbReference type="RefSeq" id="WP_262892351.1">
    <property type="nucleotide sequence ID" value="NZ_BMKP01000003.1"/>
</dbReference>
<dbReference type="Proteomes" id="UP000655016">
    <property type="component" value="Unassembled WGS sequence"/>
</dbReference>
<keyword evidence="3" id="KW-1185">Reference proteome</keyword>
<dbReference type="GO" id="GO:0016740">
    <property type="term" value="F:transferase activity"/>
    <property type="evidence" value="ECO:0007669"/>
    <property type="project" value="UniProtKB-KW"/>
</dbReference>
<dbReference type="InterPro" id="IPR029044">
    <property type="entry name" value="Nucleotide-diphossugar_trans"/>
</dbReference>
<dbReference type="SUPFAM" id="SSF53448">
    <property type="entry name" value="Nucleotide-diphospho-sugar transferases"/>
    <property type="match status" value="1"/>
</dbReference>
<protein>
    <submittedName>
        <fullName evidence="2">Glycosyl transferase</fullName>
    </submittedName>
</protein>
<dbReference type="InterPro" id="IPR001173">
    <property type="entry name" value="Glyco_trans_2-like"/>
</dbReference>
<gene>
    <name evidence="2" type="ORF">GCM10011518_17020</name>
</gene>
<proteinExistence type="predicted"/>
<comment type="caution">
    <text evidence="2">The sequence shown here is derived from an EMBL/GenBank/DDBJ whole genome shotgun (WGS) entry which is preliminary data.</text>
</comment>
<organism evidence="2 3">
    <name type="scientific">Flavobacterium limi</name>
    <dbReference type="NCBI Taxonomy" id="2045105"/>
    <lineage>
        <taxon>Bacteria</taxon>
        <taxon>Pseudomonadati</taxon>
        <taxon>Bacteroidota</taxon>
        <taxon>Flavobacteriia</taxon>
        <taxon>Flavobacteriales</taxon>
        <taxon>Flavobacteriaceae</taxon>
        <taxon>Flavobacterium</taxon>
    </lineage>
</organism>
<name>A0ABQ1U1E1_9FLAO</name>
<evidence type="ECO:0000313" key="2">
    <source>
        <dbReference type="EMBL" id="GGF08380.1"/>
    </source>
</evidence>
<dbReference type="Gene3D" id="3.90.550.10">
    <property type="entry name" value="Spore Coat Polysaccharide Biosynthesis Protein SpsA, Chain A"/>
    <property type="match status" value="1"/>
</dbReference>
<accession>A0ABQ1U1E1</accession>
<dbReference type="CDD" id="cd06433">
    <property type="entry name" value="GT_2_WfgS_like"/>
    <property type="match status" value="1"/>
</dbReference>
<dbReference type="EMBL" id="BMKP01000003">
    <property type="protein sequence ID" value="GGF08380.1"/>
    <property type="molecule type" value="Genomic_DNA"/>
</dbReference>
<sequence length="247" mass="28679">MLKLSIITINYNDIQGLQKTVESVVKQSSKDFEYIVIDGGSADGSAEYLFSQNENLSYWVSEPDKGIYNAMNKGILQASGDYLLFLNSGDVLIDDKEIISKIVLNLNCPGVYYAPIYLMKSNLVENKIEYPANLDERFLFTNTICQQAVIYHKSLFCESIFDEKLKYISDWKMHFSLFKRKTKFIHLNIPFAIYDLDGLTSKGETKYTSHKERLKTQFLDFFLEFLKYYGTNRKVLFRLLKLFIKGT</sequence>
<evidence type="ECO:0000313" key="3">
    <source>
        <dbReference type="Proteomes" id="UP000655016"/>
    </source>
</evidence>
<reference evidence="3" key="1">
    <citation type="journal article" date="2019" name="Int. J. Syst. Evol. Microbiol.">
        <title>The Global Catalogue of Microorganisms (GCM) 10K type strain sequencing project: providing services to taxonomists for standard genome sequencing and annotation.</title>
        <authorList>
            <consortium name="The Broad Institute Genomics Platform"/>
            <consortium name="The Broad Institute Genome Sequencing Center for Infectious Disease"/>
            <person name="Wu L."/>
            <person name="Ma J."/>
        </authorList>
    </citation>
    <scope>NUCLEOTIDE SEQUENCE [LARGE SCALE GENOMIC DNA]</scope>
    <source>
        <strain evidence="3">CGMCC 1.16060</strain>
    </source>
</reference>
<keyword evidence="2" id="KW-0808">Transferase</keyword>
<dbReference type="PANTHER" id="PTHR22916">
    <property type="entry name" value="GLYCOSYLTRANSFERASE"/>
    <property type="match status" value="1"/>
</dbReference>
<dbReference type="PANTHER" id="PTHR22916:SF67">
    <property type="entry name" value="COLANIC ACID BIOSYNTHESIS GLYCOSYL TRANSFERASE WCAE-RELATED"/>
    <property type="match status" value="1"/>
</dbReference>